<keyword evidence="12 15" id="KW-0472">Membrane</keyword>
<dbReference type="PROSITE" id="PS50845">
    <property type="entry name" value="RETICULON"/>
    <property type="match status" value="1"/>
</dbReference>
<comment type="similarity">
    <text evidence="3 14">Belongs to the glycogen phosphorylase family.</text>
</comment>
<keyword evidence="17" id="KW-1185">Reference proteome</keyword>
<name>A0A182F4K3_ANOAL</name>
<dbReference type="PROSITE" id="PS00102">
    <property type="entry name" value="PHOSPHORYLASE"/>
    <property type="match status" value="1"/>
</dbReference>
<comment type="subcellular location">
    <subcellularLocation>
        <location evidence="2 15">Endoplasmic reticulum membrane</location>
        <topology evidence="2 15">Multi-pass membrane protein</topology>
    </subcellularLocation>
</comment>
<dbReference type="FunFam" id="3.40.50.2000:FF:000149">
    <property type="entry name" value="Glycogen phosphorylase, muscle form"/>
    <property type="match status" value="1"/>
</dbReference>
<dbReference type="STRING" id="7167.A0A182F4K3"/>
<evidence type="ECO:0000256" key="4">
    <source>
        <dbReference type="ARBA" id="ARBA00022553"/>
    </source>
</evidence>
<reference evidence="16" key="2">
    <citation type="submission" date="2022-08" db="UniProtKB">
        <authorList>
            <consortium name="EnsemblMetazoa"/>
        </authorList>
    </citation>
    <scope>IDENTIFICATION</scope>
    <source>
        <strain evidence="16">STECLA/ALBI9_A</strain>
    </source>
</reference>
<dbReference type="EC" id="2.4.1.1" evidence="14"/>
<sequence>MQSLDTTMDSFQDKSENSLLDLSFESIGTSVKTNSILDSNFADAEKLDATSVVPSFPSELEVDLKAKDSEIFDECIPLVQSSYSREQQNKEDEPFAVVDKIPVEPAVDPFQSSHNEKDDDDDDDVVESDYMNPYVSIRHDKEKTVEIIEQATESPAVAAAPAAPTAPVSTFTSVAPAGEPLPTAEEEKPAAASIPSTDTPAVADAPAVPAAKECIEIEQMFKDYGLDAWFNPAKLHPKVESLIYWRDVKKSGVVFGGGLALLLAMSLFSLISVFSYLSLLLLFGTISFRIYKNVLQAVQKTAEGHPFKEYLELDLTLSQEKVQQLATVAVAHVNALLTGLRRLFLVEDLVDSIKFGVLLYWLTYVGAIFNGITCVMIGFVALFTLPKVYENNKQSVDTHIELVRSKIQEITEKVKAAVPLGKKTETEKTNIKSELFGKCRLVNLPPAPAGSPTLVVMSKPQSDVDKRKQISVRGIAQLEDVNEIKKDFNRHLHYTLVKDRNVATVRDYYFALAHTVKDHLVSRWIRTQQYYYEKDPKASSSRRVYYLSLEYYMGRSLQNTMINLGIQTSCDEAMYQMGLDIEELEELEEDAGLGNGGLGRLAACFLDSMATLGMPAYGYGIRYEYGIFAQKIRNGEQVEEPDDWLRYGNPWEKARPEYMIPIHFYGRVIDTPEGKKWVDTQTVFAMPYDNPVPGYGNNVVNTLRLWSAKSPIDFNLKFFNDGDYIQAVLDRNLAENISRVLYPNDNFFEGKELRLKQEYFMCAATLQDIVRRYKASKFGSRDAVRTSFDDFPNKVAIQLNDTHPSLAIPELMRILIDDEKLSWEQAWGIVVRTCAYTNHTVLPEALERWPVSMLQSILPRHLEIIYHINFLHLQEVEKRFPGDCGRMRALSLVEEDGEKRINMANLSIVGSHAVNGVAAIHSEIIKKDIFKCFFELWPEKFQNKTNGITPRRWLLLCNPGLSDLIAEKIGDQWPVHLEQLQQLKQWAKDPTFQRAVARVKQENKLKLVQLLERDYGVKINPASMFDIQVKRIHEYKRQLLNCLHIITLYNRIKRDPTANFTPRTIMIGGKAAPGYYIAKQIIKLICAVGNVVNNDPIVGDKLKVIFLENYRVTLAEKIMPAADLSEQISTAGTEASGTGNMKFQLNGALTIGTLDGANVEMAEEMGNENIFIFGMTVDEVEDLKCRGYNAYDYYNSNPDIKQCVDQIQSGFFSPGNPHEFQDLANVLLKYDRYYLFADYESYIKTQDRVSAIYQDQAKWLEMSINNIATSGKFSSDRTIAEYGREIWGIEPSWEKLPNPGSAK</sequence>
<dbReference type="InterPro" id="IPR003388">
    <property type="entry name" value="Reticulon"/>
</dbReference>
<comment type="cofactor">
    <cofactor evidence="1 14">
        <name>pyridoxal 5'-phosphate</name>
        <dbReference type="ChEBI" id="CHEBI:597326"/>
    </cofactor>
</comment>
<dbReference type="Pfam" id="PF00343">
    <property type="entry name" value="Phosphorylase"/>
    <property type="match status" value="1"/>
</dbReference>
<keyword evidence="8 15" id="KW-0812">Transmembrane</keyword>
<dbReference type="FunFam" id="3.40.50.2000:FF:000197">
    <property type="entry name" value="Alpha-1,4 glucan phosphorylase"/>
    <property type="match status" value="1"/>
</dbReference>
<evidence type="ECO:0000256" key="8">
    <source>
        <dbReference type="ARBA" id="ARBA00022692"/>
    </source>
</evidence>
<keyword evidence="10 14" id="KW-0663">Pyridoxal phosphate</keyword>
<evidence type="ECO:0000256" key="12">
    <source>
        <dbReference type="ARBA" id="ARBA00023136"/>
    </source>
</evidence>
<dbReference type="NCBIfam" id="TIGR02093">
    <property type="entry name" value="P_ylase"/>
    <property type="match status" value="1"/>
</dbReference>
<comment type="function">
    <text evidence="14">Allosteric enzyme that catalyzes the rate-limiting step in glycogen catabolism, the phosphorolytic cleavage of glycogen to produce glucose-1-phosphate, and plays a central role in maintaining cellular and organismal glucose homeostasis.</text>
</comment>
<dbReference type="Gene3D" id="1.20.5.2480">
    <property type="match status" value="1"/>
</dbReference>
<dbReference type="VEuPathDB" id="VectorBase:AALB20_033074"/>
<dbReference type="SUPFAM" id="SSF53756">
    <property type="entry name" value="UDP-Glycosyltransferase/glycogen phosphorylase"/>
    <property type="match status" value="1"/>
</dbReference>
<evidence type="ECO:0000256" key="13">
    <source>
        <dbReference type="ARBA" id="ARBA00023277"/>
    </source>
</evidence>
<feature type="transmembrane region" description="Helical" evidence="15">
    <location>
        <begin position="358"/>
        <end position="385"/>
    </location>
</feature>
<feature type="transmembrane region" description="Helical" evidence="15">
    <location>
        <begin position="259"/>
        <end position="283"/>
    </location>
</feature>
<dbReference type="GO" id="GO:0005980">
    <property type="term" value="P:glycogen catabolic process"/>
    <property type="evidence" value="ECO:0007669"/>
    <property type="project" value="TreeGrafter"/>
</dbReference>
<dbReference type="Proteomes" id="UP000069272">
    <property type="component" value="Chromosome 2L"/>
</dbReference>
<evidence type="ECO:0000256" key="11">
    <source>
        <dbReference type="ARBA" id="ARBA00022989"/>
    </source>
</evidence>
<dbReference type="Pfam" id="PF02453">
    <property type="entry name" value="Reticulon"/>
    <property type="match status" value="1"/>
</dbReference>
<dbReference type="GO" id="GO:0008184">
    <property type="term" value="F:glycogen phosphorylase activity"/>
    <property type="evidence" value="ECO:0007669"/>
    <property type="project" value="InterPro"/>
</dbReference>
<evidence type="ECO:0000256" key="2">
    <source>
        <dbReference type="ARBA" id="ARBA00004477"/>
    </source>
</evidence>
<comment type="catalytic activity">
    <reaction evidence="14">
        <text>[(1-&gt;4)-alpha-D-glucosyl](n) + phosphate = [(1-&gt;4)-alpha-D-glucosyl](n-1) + alpha-D-glucose 1-phosphate</text>
        <dbReference type="Rhea" id="RHEA:41732"/>
        <dbReference type="Rhea" id="RHEA-COMP:9584"/>
        <dbReference type="Rhea" id="RHEA-COMP:9586"/>
        <dbReference type="ChEBI" id="CHEBI:15444"/>
        <dbReference type="ChEBI" id="CHEBI:43474"/>
        <dbReference type="ChEBI" id="CHEBI:58601"/>
        <dbReference type="EC" id="2.4.1.1"/>
    </reaction>
</comment>
<evidence type="ECO:0000256" key="6">
    <source>
        <dbReference type="ARBA" id="ARBA00022676"/>
    </source>
</evidence>
<evidence type="ECO:0000256" key="5">
    <source>
        <dbReference type="ARBA" id="ARBA00022600"/>
    </source>
</evidence>
<evidence type="ECO:0000256" key="7">
    <source>
        <dbReference type="ARBA" id="ARBA00022679"/>
    </source>
</evidence>
<dbReference type="FunFam" id="3.40.50.2000:FF:000005">
    <property type="entry name" value="Alpha-1,4 glucan phosphorylase"/>
    <property type="match status" value="1"/>
</dbReference>
<dbReference type="VEuPathDB" id="VectorBase:AALB001393"/>
<keyword evidence="5" id="KW-0321">Glycogen metabolism</keyword>
<evidence type="ECO:0000313" key="17">
    <source>
        <dbReference type="Proteomes" id="UP000069272"/>
    </source>
</evidence>
<proteinExistence type="inferred from homology"/>
<accession>A0A182F4K3</accession>
<evidence type="ECO:0000313" key="16">
    <source>
        <dbReference type="EnsemblMetazoa" id="AALB001393-PA"/>
    </source>
</evidence>
<evidence type="ECO:0000256" key="1">
    <source>
        <dbReference type="ARBA" id="ARBA00001933"/>
    </source>
</evidence>
<evidence type="ECO:0000256" key="14">
    <source>
        <dbReference type="RuleBase" id="RU000587"/>
    </source>
</evidence>
<evidence type="ECO:0000256" key="15">
    <source>
        <dbReference type="RuleBase" id="RU363132"/>
    </source>
</evidence>
<reference evidence="16 17" key="1">
    <citation type="journal article" date="2017" name="G3 (Bethesda)">
        <title>The Physical Genome Mapping of Anopheles albimanus Corrected Scaffold Misassemblies and Identified Interarm Rearrangements in Genus Anopheles.</title>
        <authorList>
            <person name="Artemov G.N."/>
            <person name="Peery A.N."/>
            <person name="Jiang X."/>
            <person name="Tu Z."/>
            <person name="Stegniy V.N."/>
            <person name="Sharakhova M.V."/>
            <person name="Sharakhov I.V."/>
        </authorList>
    </citation>
    <scope>NUCLEOTIDE SEQUENCE [LARGE SCALE GENOMIC DNA]</scope>
    <source>
        <strain evidence="16 17">ALBI9_A</strain>
    </source>
</reference>
<evidence type="ECO:0000256" key="3">
    <source>
        <dbReference type="ARBA" id="ARBA00006047"/>
    </source>
</evidence>
<dbReference type="InterPro" id="IPR035090">
    <property type="entry name" value="Pyridoxal_P_attach_site"/>
</dbReference>
<dbReference type="Gene3D" id="3.40.50.2000">
    <property type="entry name" value="Glycogen Phosphorylase B"/>
    <property type="match status" value="2"/>
</dbReference>
<dbReference type="CDD" id="cd04300">
    <property type="entry name" value="GT35_Glycogen_Phosphorylase"/>
    <property type="match status" value="1"/>
</dbReference>
<dbReference type="PANTHER" id="PTHR11468:SF13">
    <property type="entry name" value="GLYCOGEN PHOSPHORYLASE"/>
    <property type="match status" value="1"/>
</dbReference>
<keyword evidence="11 15" id="KW-1133">Transmembrane helix</keyword>
<keyword evidence="9 15" id="KW-0256">Endoplasmic reticulum</keyword>
<evidence type="ECO:0000256" key="10">
    <source>
        <dbReference type="ARBA" id="ARBA00022898"/>
    </source>
</evidence>
<dbReference type="GO" id="GO:0005789">
    <property type="term" value="C:endoplasmic reticulum membrane"/>
    <property type="evidence" value="ECO:0007669"/>
    <property type="project" value="UniProtKB-SubCell"/>
</dbReference>
<organism evidence="16 17">
    <name type="scientific">Anopheles albimanus</name>
    <name type="common">New world malaria mosquito</name>
    <dbReference type="NCBI Taxonomy" id="7167"/>
    <lineage>
        <taxon>Eukaryota</taxon>
        <taxon>Metazoa</taxon>
        <taxon>Ecdysozoa</taxon>
        <taxon>Arthropoda</taxon>
        <taxon>Hexapoda</taxon>
        <taxon>Insecta</taxon>
        <taxon>Pterygota</taxon>
        <taxon>Neoptera</taxon>
        <taxon>Endopterygota</taxon>
        <taxon>Diptera</taxon>
        <taxon>Nematocera</taxon>
        <taxon>Culicoidea</taxon>
        <taxon>Culicidae</taxon>
        <taxon>Anophelinae</taxon>
        <taxon>Anopheles</taxon>
    </lineage>
</organism>
<dbReference type="PANTHER" id="PTHR11468">
    <property type="entry name" value="GLYCOGEN PHOSPHORYLASE"/>
    <property type="match status" value="1"/>
</dbReference>
<keyword evidence="13 14" id="KW-0119">Carbohydrate metabolism</keyword>
<dbReference type="EnsemblMetazoa" id="AALB001393-RA">
    <property type="protein sequence ID" value="AALB001393-PA"/>
    <property type="gene ID" value="AALB001393"/>
</dbReference>
<dbReference type="FunFam" id="1.20.5.2480:FF:000001">
    <property type="entry name" value="Reticulon"/>
    <property type="match status" value="1"/>
</dbReference>
<keyword evidence="4" id="KW-0597">Phosphoprotein</keyword>
<evidence type="ECO:0000256" key="9">
    <source>
        <dbReference type="ARBA" id="ARBA00022824"/>
    </source>
</evidence>
<dbReference type="VEuPathDB" id="VectorBase:AALB20_030175"/>
<dbReference type="GO" id="GO:0030170">
    <property type="term" value="F:pyridoxal phosphate binding"/>
    <property type="evidence" value="ECO:0007669"/>
    <property type="project" value="InterPro"/>
</dbReference>
<keyword evidence="6 14" id="KW-0328">Glycosyltransferase</keyword>
<dbReference type="InterPro" id="IPR000811">
    <property type="entry name" value="Glyco_trans_35"/>
</dbReference>
<keyword evidence="7 14" id="KW-0808">Transferase</keyword>
<dbReference type="InterPro" id="IPR011833">
    <property type="entry name" value="Glycg_phsphrylas"/>
</dbReference>
<protein>
    <recommendedName>
        <fullName evidence="14 15">Multifunctional fusion protein</fullName>
    </recommendedName>
    <domain>
        <recommendedName>
            <fullName evidence="14">Alpha-1,4 glucan phosphorylase</fullName>
            <ecNumber evidence="14">2.4.1.1</ecNumber>
        </recommendedName>
    </domain>
    <domain>
        <recommendedName>
            <fullName evidence="15">Reticulon-like protein</fullName>
        </recommendedName>
    </domain>
</protein>